<feature type="non-terminal residue" evidence="1">
    <location>
        <position position="36"/>
    </location>
</feature>
<evidence type="ECO:0000313" key="2">
    <source>
        <dbReference type="Proteomes" id="UP000236291"/>
    </source>
</evidence>
<organism evidence="1 2">
    <name type="scientific">Trifolium pratense</name>
    <name type="common">Red clover</name>
    <dbReference type="NCBI Taxonomy" id="57577"/>
    <lineage>
        <taxon>Eukaryota</taxon>
        <taxon>Viridiplantae</taxon>
        <taxon>Streptophyta</taxon>
        <taxon>Embryophyta</taxon>
        <taxon>Tracheophyta</taxon>
        <taxon>Spermatophyta</taxon>
        <taxon>Magnoliopsida</taxon>
        <taxon>eudicotyledons</taxon>
        <taxon>Gunneridae</taxon>
        <taxon>Pentapetalae</taxon>
        <taxon>rosids</taxon>
        <taxon>fabids</taxon>
        <taxon>Fabales</taxon>
        <taxon>Fabaceae</taxon>
        <taxon>Papilionoideae</taxon>
        <taxon>50 kb inversion clade</taxon>
        <taxon>NPAAA clade</taxon>
        <taxon>Hologalegina</taxon>
        <taxon>IRL clade</taxon>
        <taxon>Trifolieae</taxon>
        <taxon>Trifolium</taxon>
    </lineage>
</organism>
<protein>
    <submittedName>
        <fullName evidence="1">Uncharacterized protein</fullName>
    </submittedName>
</protein>
<reference evidence="1 2" key="2">
    <citation type="journal article" date="2017" name="Front. Plant Sci.">
        <title>Gene Classification and Mining of Molecular Markers Useful in Red Clover (Trifolium pratense) Breeding.</title>
        <authorList>
            <person name="Istvanek J."/>
            <person name="Dluhosova J."/>
            <person name="Dluhos P."/>
            <person name="Patkova L."/>
            <person name="Nedelnik J."/>
            <person name="Repkova J."/>
        </authorList>
    </citation>
    <scope>NUCLEOTIDE SEQUENCE [LARGE SCALE GENOMIC DNA]</scope>
    <source>
        <strain evidence="2">cv. Tatra</strain>
        <tissue evidence="1">Young leaves</tissue>
    </source>
</reference>
<accession>A0A2K3JUJ9</accession>
<reference evidence="1 2" key="1">
    <citation type="journal article" date="2014" name="Am. J. Bot.">
        <title>Genome assembly and annotation for red clover (Trifolium pratense; Fabaceae).</title>
        <authorList>
            <person name="Istvanek J."/>
            <person name="Jaros M."/>
            <person name="Krenek A."/>
            <person name="Repkova J."/>
        </authorList>
    </citation>
    <scope>NUCLEOTIDE SEQUENCE [LARGE SCALE GENOMIC DNA]</scope>
    <source>
        <strain evidence="2">cv. Tatra</strain>
        <tissue evidence="1">Young leaves</tissue>
    </source>
</reference>
<comment type="caution">
    <text evidence="1">The sequence shown here is derived from an EMBL/GenBank/DDBJ whole genome shotgun (WGS) entry which is preliminary data.</text>
</comment>
<evidence type="ECO:0000313" key="1">
    <source>
        <dbReference type="EMBL" id="PNX57702.1"/>
    </source>
</evidence>
<name>A0A2K3JUJ9_TRIPR</name>
<gene>
    <name evidence="1" type="ORF">L195_g058825</name>
</gene>
<dbReference type="AlphaFoldDB" id="A0A2K3JUJ9"/>
<dbReference type="EMBL" id="ASHM01124617">
    <property type="protein sequence ID" value="PNX57702.1"/>
    <property type="molecule type" value="Genomic_DNA"/>
</dbReference>
<dbReference type="Proteomes" id="UP000236291">
    <property type="component" value="Unassembled WGS sequence"/>
</dbReference>
<sequence>MVSRGILYPPMTHSSKVECGTNKGTQPKCLVDDISK</sequence>
<proteinExistence type="predicted"/>